<dbReference type="InterPro" id="IPR002125">
    <property type="entry name" value="CMP_dCMP_dom"/>
</dbReference>
<feature type="binding site" evidence="8">
    <location>
        <position position="84"/>
    </location>
    <ligand>
        <name>Zn(2+)</name>
        <dbReference type="ChEBI" id="CHEBI:29105"/>
        <note>catalytic</note>
    </ligand>
</feature>
<dbReference type="EC" id="3.5.4.33" evidence="8"/>
<keyword evidence="11" id="KW-1185">Reference proteome</keyword>
<evidence type="ECO:0000313" key="10">
    <source>
        <dbReference type="EMBL" id="AGK95194.1"/>
    </source>
</evidence>
<dbReference type="HAMAP" id="MF_00972">
    <property type="entry name" value="tRNA_aden_deaminase"/>
    <property type="match status" value="1"/>
</dbReference>
<dbReference type="InterPro" id="IPR016192">
    <property type="entry name" value="APOBEC/CMP_deaminase_Zn-bd"/>
</dbReference>
<keyword evidence="5 8" id="KW-0378">Hydrolase</keyword>
<dbReference type="PROSITE" id="PS51747">
    <property type="entry name" value="CYT_DCMP_DEAMINASES_2"/>
    <property type="match status" value="1"/>
</dbReference>
<dbReference type="STRING" id="86416.Clopa_0094"/>
<feature type="domain" description="CMP/dCMP-type deaminase" evidence="9">
    <location>
        <begin position="1"/>
        <end position="122"/>
    </location>
</feature>
<evidence type="ECO:0000256" key="3">
    <source>
        <dbReference type="ARBA" id="ARBA00022694"/>
    </source>
</evidence>
<dbReference type="PANTHER" id="PTHR11079">
    <property type="entry name" value="CYTOSINE DEAMINASE FAMILY MEMBER"/>
    <property type="match status" value="1"/>
</dbReference>
<evidence type="ECO:0000313" key="11">
    <source>
        <dbReference type="Proteomes" id="UP000013523"/>
    </source>
</evidence>
<evidence type="ECO:0000256" key="2">
    <source>
        <dbReference type="ARBA" id="ARBA00011738"/>
    </source>
</evidence>
<accession>R4K3T7</accession>
<comment type="cofactor">
    <cofactor evidence="8">
        <name>Zn(2+)</name>
        <dbReference type="ChEBI" id="CHEBI:29105"/>
    </cofactor>
    <text evidence="8">Binds 1 zinc ion per subunit.</text>
</comment>
<evidence type="ECO:0000256" key="4">
    <source>
        <dbReference type="ARBA" id="ARBA00022723"/>
    </source>
</evidence>
<dbReference type="eggNOG" id="COG0590">
    <property type="taxonomic scope" value="Bacteria"/>
</dbReference>
<dbReference type="InterPro" id="IPR058535">
    <property type="entry name" value="MafB19-deam"/>
</dbReference>
<dbReference type="Proteomes" id="UP000013523">
    <property type="component" value="Chromosome"/>
</dbReference>
<comment type="subunit">
    <text evidence="2 8">Homodimer.</text>
</comment>
<proteinExistence type="inferred from homology"/>
<dbReference type="GO" id="GO:0002100">
    <property type="term" value="P:tRNA wobble adenosine to inosine editing"/>
    <property type="evidence" value="ECO:0007669"/>
    <property type="project" value="UniProtKB-UniRule"/>
</dbReference>
<evidence type="ECO:0000256" key="8">
    <source>
        <dbReference type="HAMAP-Rule" id="MF_00972"/>
    </source>
</evidence>
<organism evidence="10 11">
    <name type="scientific">Clostridium pasteurianum BC1</name>
    <dbReference type="NCBI Taxonomy" id="86416"/>
    <lineage>
        <taxon>Bacteria</taxon>
        <taxon>Bacillati</taxon>
        <taxon>Bacillota</taxon>
        <taxon>Clostridia</taxon>
        <taxon>Eubacteriales</taxon>
        <taxon>Clostridiaceae</taxon>
        <taxon>Clostridium</taxon>
    </lineage>
</organism>
<dbReference type="PROSITE" id="PS00903">
    <property type="entry name" value="CYT_DCMP_DEAMINASES_1"/>
    <property type="match status" value="1"/>
</dbReference>
<comment type="function">
    <text evidence="8">Catalyzes the deamination of adenosine to inosine at the wobble position 34 of tRNA(Arg2).</text>
</comment>
<dbReference type="Gene3D" id="3.40.140.10">
    <property type="entry name" value="Cytidine Deaminase, domain 2"/>
    <property type="match status" value="1"/>
</dbReference>
<dbReference type="InterPro" id="IPR028883">
    <property type="entry name" value="tRNA_aden_deaminase"/>
</dbReference>
<dbReference type="HOGENOM" id="CLU_025810_3_2_9"/>
<protein>
    <recommendedName>
        <fullName evidence="8">tRNA-specific adenosine deaminase</fullName>
        <ecNumber evidence="8">3.5.4.33</ecNumber>
    </recommendedName>
</protein>
<comment type="catalytic activity">
    <reaction evidence="7 8">
        <text>adenosine(34) in tRNA + H2O + H(+) = inosine(34) in tRNA + NH4(+)</text>
        <dbReference type="Rhea" id="RHEA:43168"/>
        <dbReference type="Rhea" id="RHEA-COMP:10373"/>
        <dbReference type="Rhea" id="RHEA-COMP:10374"/>
        <dbReference type="ChEBI" id="CHEBI:15377"/>
        <dbReference type="ChEBI" id="CHEBI:15378"/>
        <dbReference type="ChEBI" id="CHEBI:28938"/>
        <dbReference type="ChEBI" id="CHEBI:74411"/>
        <dbReference type="ChEBI" id="CHEBI:82852"/>
        <dbReference type="EC" id="3.5.4.33"/>
    </reaction>
</comment>
<reference evidence="10 11" key="1">
    <citation type="submission" date="2012-01" db="EMBL/GenBank/DDBJ databases">
        <title>Complete sequence of chromosome of Clostridium pasteurianum BC1.</title>
        <authorList>
            <consortium name="US DOE Joint Genome Institute"/>
            <person name="Lucas S."/>
            <person name="Han J."/>
            <person name="Lapidus A."/>
            <person name="Cheng J.-F."/>
            <person name="Goodwin L."/>
            <person name="Pitluck S."/>
            <person name="Peters L."/>
            <person name="Mikhailova N."/>
            <person name="Teshima H."/>
            <person name="Detter J.C."/>
            <person name="Han C."/>
            <person name="Tapia R."/>
            <person name="Land M."/>
            <person name="Hauser L."/>
            <person name="Kyrpides N."/>
            <person name="Ivanova N."/>
            <person name="Pagani I."/>
            <person name="Dunn J."/>
            <person name="Taghavi S."/>
            <person name="Francis A."/>
            <person name="van der Lelie D."/>
            <person name="Woyke T."/>
        </authorList>
    </citation>
    <scope>NUCLEOTIDE SEQUENCE [LARGE SCALE GENOMIC DNA]</scope>
    <source>
        <strain evidence="10 11">BC1</strain>
    </source>
</reference>
<evidence type="ECO:0000256" key="1">
    <source>
        <dbReference type="ARBA" id="ARBA00010669"/>
    </source>
</evidence>
<name>R4K3T7_CLOPA</name>
<dbReference type="AlphaFoldDB" id="R4K3T7"/>
<feature type="binding site" evidence="8">
    <location>
        <position position="81"/>
    </location>
    <ligand>
        <name>Zn(2+)</name>
        <dbReference type="ChEBI" id="CHEBI:29105"/>
        <note>catalytic</note>
    </ligand>
</feature>
<dbReference type="PANTHER" id="PTHR11079:SF202">
    <property type="entry name" value="TRNA-SPECIFIC ADENOSINE DEAMINASE"/>
    <property type="match status" value="1"/>
</dbReference>
<keyword evidence="3 8" id="KW-0819">tRNA processing</keyword>
<dbReference type="InterPro" id="IPR016193">
    <property type="entry name" value="Cytidine_deaminase-like"/>
</dbReference>
<keyword evidence="6 8" id="KW-0862">Zinc</keyword>
<dbReference type="SUPFAM" id="SSF53927">
    <property type="entry name" value="Cytidine deaminase-like"/>
    <property type="match status" value="1"/>
</dbReference>
<dbReference type="KEGG" id="cpas:Clopa_0094"/>
<evidence type="ECO:0000259" key="9">
    <source>
        <dbReference type="PROSITE" id="PS51747"/>
    </source>
</evidence>
<keyword evidence="4 8" id="KW-0479">Metal-binding</keyword>
<dbReference type="CDD" id="cd01285">
    <property type="entry name" value="nucleoside_deaminase"/>
    <property type="match status" value="1"/>
</dbReference>
<evidence type="ECO:0000256" key="7">
    <source>
        <dbReference type="ARBA" id="ARBA00048045"/>
    </source>
</evidence>
<gene>
    <name evidence="8" type="primary">tadA</name>
    <name evidence="10" type="ORF">Clopa_0094</name>
</gene>
<dbReference type="RefSeq" id="WP_015613521.1">
    <property type="nucleotide sequence ID" value="NC_021182.1"/>
</dbReference>
<sequence>MEELYIKEALIEAERAKQIKEVPVGAIIVKDNIILARAHNLKESLKDCTAHAEILAIRRAASVLKNWRLNSCEMYVTLEPCPMCAAAISASRIRKVYIGTFDPNMGAGGSVVNLLQNEYLNYNTEVKWIYSEDCSKIIKDFFKERRQ</sequence>
<evidence type="ECO:0000256" key="5">
    <source>
        <dbReference type="ARBA" id="ARBA00022801"/>
    </source>
</evidence>
<dbReference type="GO" id="GO:0052717">
    <property type="term" value="F:tRNA-specific adenosine-34 deaminase activity"/>
    <property type="evidence" value="ECO:0007669"/>
    <property type="project" value="UniProtKB-UniRule"/>
</dbReference>
<dbReference type="OrthoDB" id="9802676at2"/>
<feature type="binding site" evidence="8">
    <location>
        <position position="51"/>
    </location>
    <ligand>
        <name>Zn(2+)</name>
        <dbReference type="ChEBI" id="CHEBI:29105"/>
        <note>catalytic</note>
    </ligand>
</feature>
<comment type="similarity">
    <text evidence="1">Belongs to the cytidine and deoxycytidylate deaminase family. ADAT2 subfamily.</text>
</comment>
<feature type="active site" description="Proton donor" evidence="8">
    <location>
        <position position="53"/>
    </location>
</feature>
<dbReference type="Pfam" id="PF14437">
    <property type="entry name" value="MafB19-deam"/>
    <property type="match status" value="1"/>
</dbReference>
<dbReference type="EMBL" id="CP003261">
    <property type="protein sequence ID" value="AGK95194.1"/>
    <property type="molecule type" value="Genomic_DNA"/>
</dbReference>
<dbReference type="GO" id="GO:0008270">
    <property type="term" value="F:zinc ion binding"/>
    <property type="evidence" value="ECO:0007669"/>
    <property type="project" value="UniProtKB-UniRule"/>
</dbReference>
<evidence type="ECO:0000256" key="6">
    <source>
        <dbReference type="ARBA" id="ARBA00022833"/>
    </source>
</evidence>
<dbReference type="PATRIC" id="fig|86416.3.peg.87"/>